<protein>
    <submittedName>
        <fullName evidence="2">Phosphoenolpyruvate hydrolase-like</fullName>
    </submittedName>
</protein>
<keyword evidence="2" id="KW-0378">Hydrolase</keyword>
<dbReference type="InterPro" id="IPR015813">
    <property type="entry name" value="Pyrv/PenolPyrv_kinase-like_dom"/>
</dbReference>
<evidence type="ECO:0000313" key="3">
    <source>
        <dbReference type="Proteomes" id="UP000198525"/>
    </source>
</evidence>
<dbReference type="STRING" id="376427.SAMN04487954_102135"/>
<dbReference type="EMBL" id="FNES01000002">
    <property type="protein sequence ID" value="SDI93640.1"/>
    <property type="molecule type" value="Genomic_DNA"/>
</dbReference>
<dbReference type="InterPro" id="IPR013785">
    <property type="entry name" value="Aldolase_TIM"/>
</dbReference>
<dbReference type="Pfam" id="PF09370">
    <property type="entry name" value="PEP_hydrolase"/>
    <property type="match status" value="1"/>
</dbReference>
<dbReference type="AlphaFoldDB" id="A0A1G8PP71"/>
<name>A0A1G8PP71_9GAMM</name>
<dbReference type="Proteomes" id="UP000198525">
    <property type="component" value="Unassembled WGS sequence"/>
</dbReference>
<dbReference type="InterPro" id="IPR009215">
    <property type="entry name" value="TIM-br_IGPS-like"/>
</dbReference>
<dbReference type="GO" id="GO:0016787">
    <property type="term" value="F:hydrolase activity"/>
    <property type="evidence" value="ECO:0007669"/>
    <property type="project" value="UniProtKB-KW"/>
</dbReference>
<evidence type="ECO:0000313" key="2">
    <source>
        <dbReference type="EMBL" id="SDI93640.1"/>
    </source>
</evidence>
<gene>
    <name evidence="2" type="ORF">SAMN04487954_102135</name>
</gene>
<accession>A0A1G8PP71</accession>
<dbReference type="SUPFAM" id="SSF51621">
    <property type="entry name" value="Phosphoenolpyruvate/pyruvate domain"/>
    <property type="match status" value="1"/>
</dbReference>
<evidence type="ECO:0000259" key="1">
    <source>
        <dbReference type="Pfam" id="PF09370"/>
    </source>
</evidence>
<dbReference type="RefSeq" id="WP_089682840.1">
    <property type="nucleotide sequence ID" value="NZ_FNES01000002.1"/>
</dbReference>
<sequence>MPPSSRAEPGYLVASLEAVPNDADAPRLLSPVTARLPAPLSDLACSLPIGDANGELLEALHGDIAFPERGFAGVLAIDPFRLADDLLEMLSQRGCRRVANWPSTALLGGTLGESLAHSGLGYDEEMAFLARARQHGFHTMATIAREEQLSPALAAGPSQLLMAVPPEAAETQPDKARAGLLALMERVREAGYSPWLYEHDEVKALTASLHPWVEAVIRHPGMLERQG</sequence>
<organism evidence="2 3">
    <name type="scientific">Billgrantia gudaonensis</name>
    <dbReference type="NCBI Taxonomy" id="376427"/>
    <lineage>
        <taxon>Bacteria</taxon>
        <taxon>Pseudomonadati</taxon>
        <taxon>Pseudomonadota</taxon>
        <taxon>Gammaproteobacteria</taxon>
        <taxon>Oceanospirillales</taxon>
        <taxon>Halomonadaceae</taxon>
        <taxon>Billgrantia</taxon>
    </lineage>
</organism>
<proteinExistence type="predicted"/>
<dbReference type="Gene3D" id="3.20.20.70">
    <property type="entry name" value="Aldolase class I"/>
    <property type="match status" value="1"/>
</dbReference>
<feature type="domain" description="TIM-barrel" evidence="1">
    <location>
        <begin position="41"/>
        <end position="164"/>
    </location>
</feature>
<keyword evidence="2" id="KW-0670">Pyruvate</keyword>
<dbReference type="OrthoDB" id="7841006at2"/>
<reference evidence="2 3" key="1">
    <citation type="submission" date="2016-10" db="EMBL/GenBank/DDBJ databases">
        <authorList>
            <person name="de Groot N.N."/>
        </authorList>
    </citation>
    <scope>NUCLEOTIDE SEQUENCE [LARGE SCALE GENOMIC DNA]</scope>
    <source>
        <strain evidence="2 3">CGMCC 1.6133</strain>
    </source>
</reference>
<keyword evidence="3" id="KW-1185">Reference proteome</keyword>